<evidence type="ECO:0000259" key="1">
    <source>
        <dbReference type="Pfam" id="PF01408"/>
    </source>
</evidence>
<dbReference type="InterPro" id="IPR000683">
    <property type="entry name" value="Gfo/Idh/MocA-like_OxRdtase_N"/>
</dbReference>
<dbReference type="PANTHER" id="PTHR43249:SF1">
    <property type="entry name" value="D-GLUCOSIDE 3-DEHYDROGENASE"/>
    <property type="match status" value="1"/>
</dbReference>
<dbReference type="OrthoDB" id="10250282at2759"/>
<dbReference type="AlphaFoldDB" id="A0A1Y1UEK8"/>
<dbReference type="SUPFAM" id="SSF55347">
    <property type="entry name" value="Glyceraldehyde-3-phosphate dehydrogenase-like, C-terminal domain"/>
    <property type="match status" value="1"/>
</dbReference>
<dbReference type="PANTHER" id="PTHR43249">
    <property type="entry name" value="UDP-N-ACETYL-2-AMINO-2-DEOXY-D-GLUCURONATE OXIDASE"/>
    <property type="match status" value="1"/>
</dbReference>
<dbReference type="Gene3D" id="3.30.360.10">
    <property type="entry name" value="Dihydrodipicolinate Reductase, domain 2"/>
    <property type="match status" value="1"/>
</dbReference>
<dbReference type="InParanoid" id="A0A1Y1UEK8"/>
<dbReference type="InterPro" id="IPR013944">
    <property type="entry name" value="OxRdtase_put_C"/>
</dbReference>
<dbReference type="GO" id="GO:0000166">
    <property type="term" value="F:nucleotide binding"/>
    <property type="evidence" value="ECO:0007669"/>
    <property type="project" value="InterPro"/>
</dbReference>
<evidence type="ECO:0000313" key="3">
    <source>
        <dbReference type="EMBL" id="ORX35936.1"/>
    </source>
</evidence>
<evidence type="ECO:0000313" key="4">
    <source>
        <dbReference type="Proteomes" id="UP000193218"/>
    </source>
</evidence>
<reference evidence="3 4" key="1">
    <citation type="submission" date="2017-03" db="EMBL/GenBank/DDBJ databases">
        <title>Widespread Adenine N6-methylation of Active Genes in Fungi.</title>
        <authorList>
            <consortium name="DOE Joint Genome Institute"/>
            <person name="Mondo S.J."/>
            <person name="Dannebaum R.O."/>
            <person name="Kuo R.C."/>
            <person name="Louie K.B."/>
            <person name="Bewick A.J."/>
            <person name="Labutti K."/>
            <person name="Haridas S."/>
            <person name="Kuo A."/>
            <person name="Salamov A."/>
            <person name="Ahrendt S.R."/>
            <person name="Lau R."/>
            <person name="Bowen B.P."/>
            <person name="Lipzen A."/>
            <person name="Sullivan W."/>
            <person name="Andreopoulos W.B."/>
            <person name="Clum A."/>
            <person name="Lindquist E."/>
            <person name="Daum C."/>
            <person name="Northen T.R."/>
            <person name="Ramamoorthy G."/>
            <person name="Schmitz R.J."/>
            <person name="Gryganskyi A."/>
            <person name="Culley D."/>
            <person name="Magnuson J."/>
            <person name="James T.Y."/>
            <person name="O'Malley M.A."/>
            <person name="Stajich J.E."/>
            <person name="Spatafora J.W."/>
            <person name="Visel A."/>
            <person name="Grigoriev I.V."/>
        </authorList>
    </citation>
    <scope>NUCLEOTIDE SEQUENCE [LARGE SCALE GENOMIC DNA]</scope>
    <source>
        <strain evidence="3 4">NRRL Y-17943</strain>
    </source>
</reference>
<keyword evidence="4" id="KW-1185">Reference proteome</keyword>
<sequence length="412" mass="44999">MTQTTDQSSAHTANGQTGEFHVLLVGAGFAMFGTTEGPWNIAKRLEGRLGSRLVVDAIIEVDPSKAEAALAKKRDTPAHASYKSTKVFPDVDAYASAVSGGSLPIPKAICVATPPAVRGGMSEPRDLELKIIKHFPEANIFLEKPVATGAPWEKSVGEAKEVGRILREHKGIISVGYVLRYLRAVQTMKKIIEDNNLHVMATFARWIMAYPPGIKLDWWNKAILQGPVIEQGTHVCDLSRYFGGDINVETLSASAVEWYEKPGNLSQIQIDESKIPEDSRIPRFTSASWKYKSGAVGSMMHGVALQGTNDSIELQVFADGYQMILSDPYGSPELRIRSPDSDESQIISTAGDDPYQTEMNHFIDAIEGGGDPSILSSYEDAAQTYEFTWAIRLASEANSDKQKALYNEKGSA</sequence>
<proteinExistence type="predicted"/>
<dbReference type="STRING" id="4999.A0A1Y1UEK8"/>
<gene>
    <name evidence="3" type="ORF">BD324DRAFT_512130</name>
</gene>
<dbReference type="GeneID" id="33554772"/>
<name>A0A1Y1UEK8_9TREE</name>
<dbReference type="RefSeq" id="XP_021870065.1">
    <property type="nucleotide sequence ID" value="XM_022012964.1"/>
</dbReference>
<dbReference type="Pfam" id="PF08635">
    <property type="entry name" value="ox_reductase_C"/>
    <property type="match status" value="1"/>
</dbReference>
<dbReference type="InterPro" id="IPR052515">
    <property type="entry name" value="Gfo/Idh/MocA_Oxidoreductase"/>
</dbReference>
<organism evidence="3 4">
    <name type="scientific">Kockovaella imperatae</name>
    <dbReference type="NCBI Taxonomy" id="4999"/>
    <lineage>
        <taxon>Eukaryota</taxon>
        <taxon>Fungi</taxon>
        <taxon>Dikarya</taxon>
        <taxon>Basidiomycota</taxon>
        <taxon>Agaricomycotina</taxon>
        <taxon>Tremellomycetes</taxon>
        <taxon>Tremellales</taxon>
        <taxon>Cuniculitremaceae</taxon>
        <taxon>Kockovaella</taxon>
    </lineage>
</organism>
<protein>
    <submittedName>
        <fullName evidence="3">Putative oxidoreductase C terminal-domain-containing protein</fullName>
    </submittedName>
</protein>
<comment type="caution">
    <text evidence="3">The sequence shown here is derived from an EMBL/GenBank/DDBJ whole genome shotgun (WGS) entry which is preliminary data.</text>
</comment>
<feature type="domain" description="Oxidoreductase putative C-terminal" evidence="2">
    <location>
        <begin position="180"/>
        <end position="321"/>
    </location>
</feature>
<dbReference type="InterPro" id="IPR036291">
    <property type="entry name" value="NAD(P)-bd_dom_sf"/>
</dbReference>
<accession>A0A1Y1UEK8</accession>
<evidence type="ECO:0000259" key="2">
    <source>
        <dbReference type="Pfam" id="PF08635"/>
    </source>
</evidence>
<dbReference type="Gene3D" id="3.40.50.720">
    <property type="entry name" value="NAD(P)-binding Rossmann-like Domain"/>
    <property type="match status" value="1"/>
</dbReference>
<dbReference type="Proteomes" id="UP000193218">
    <property type="component" value="Unassembled WGS sequence"/>
</dbReference>
<feature type="domain" description="Gfo/Idh/MocA-like oxidoreductase N-terminal" evidence="1">
    <location>
        <begin position="20"/>
        <end position="177"/>
    </location>
</feature>
<dbReference type="EMBL" id="NBSH01000009">
    <property type="protein sequence ID" value="ORX35936.1"/>
    <property type="molecule type" value="Genomic_DNA"/>
</dbReference>
<dbReference type="SUPFAM" id="SSF51735">
    <property type="entry name" value="NAD(P)-binding Rossmann-fold domains"/>
    <property type="match status" value="1"/>
</dbReference>
<dbReference type="Pfam" id="PF01408">
    <property type="entry name" value="GFO_IDH_MocA"/>
    <property type="match status" value="1"/>
</dbReference>